<dbReference type="InterPro" id="IPR039518">
    <property type="entry name" value="WhiA_LAGLIDADG_dom"/>
</dbReference>
<name>A0A8A7K798_9FIRM</name>
<dbReference type="Pfam" id="PF10298">
    <property type="entry name" value="WhiA_N"/>
    <property type="match status" value="1"/>
</dbReference>
<comment type="function">
    <text evidence="4">Involved in cell division and chromosome segregation.</text>
</comment>
<dbReference type="PANTHER" id="PTHR37307:SF1">
    <property type="entry name" value="CELL DIVISION PROTEIN WHIA-RELATED"/>
    <property type="match status" value="1"/>
</dbReference>
<dbReference type="Pfam" id="PF14527">
    <property type="entry name" value="LAGLIDADG_WhiA"/>
    <property type="match status" value="1"/>
</dbReference>
<sequence length="309" mass="35666">MSFSDEVKHEIARIKSRELPELAALIRMDGSIQIINKQLALKVKIYHGDLARKVYSLIKSRYGLKIGIMVRKGRHFSYKNNTYLLRLPPQEGLKHFLYELGFIDENNTLIYKIKEEFINDLECQKAYLRGAFLGGGSVNKPNSEYHLEFRCEHENFAEELLDLLARLDLKGYLTEHNGKYIVYFKKSEDIATILNIIGAHQALLKMENQRVFKAVKNNVNRKINFETANLDKTVIAAMLQLEDIELIENTKGLSSLSKGLQEIALLRKQYPYASLKELGEQLEPRLSKSGVNHRMRRIKKVAKEIRGDD</sequence>
<dbReference type="SUPFAM" id="SSF55608">
    <property type="entry name" value="Homing endonucleases"/>
    <property type="match status" value="1"/>
</dbReference>
<dbReference type="GO" id="GO:0003677">
    <property type="term" value="F:DNA binding"/>
    <property type="evidence" value="ECO:0007669"/>
    <property type="project" value="UniProtKB-UniRule"/>
</dbReference>
<dbReference type="KEGG" id="ifn:GM661_03180"/>
<keyword evidence="7" id="KW-1185">Reference proteome</keyword>
<evidence type="ECO:0000313" key="7">
    <source>
        <dbReference type="Proteomes" id="UP000665020"/>
    </source>
</evidence>
<dbReference type="PROSITE" id="PS50819">
    <property type="entry name" value="INTEIN_ENDONUCLEASE"/>
    <property type="match status" value="1"/>
</dbReference>
<dbReference type="AlphaFoldDB" id="A0A8A7K798"/>
<keyword evidence="2 4" id="KW-0238">DNA-binding</keyword>
<dbReference type="GO" id="GO:0043937">
    <property type="term" value="P:regulation of sporulation"/>
    <property type="evidence" value="ECO:0007669"/>
    <property type="project" value="InterPro"/>
</dbReference>
<dbReference type="Proteomes" id="UP000665020">
    <property type="component" value="Chromosome"/>
</dbReference>
<dbReference type="InterPro" id="IPR023054">
    <property type="entry name" value="Sporulation_regulator_WhiA_C"/>
</dbReference>
<evidence type="ECO:0000256" key="2">
    <source>
        <dbReference type="ARBA" id="ARBA00023125"/>
    </source>
</evidence>
<reference evidence="6" key="1">
    <citation type="submission" date="2019-12" db="EMBL/GenBank/DDBJ databases">
        <authorList>
            <person name="zhang j."/>
            <person name="sun C.M."/>
        </authorList>
    </citation>
    <scope>NUCLEOTIDE SEQUENCE</scope>
    <source>
        <strain evidence="6">NS-1</strain>
    </source>
</reference>
<organism evidence="6 7">
    <name type="scientific">Iocasia fonsfrigidae</name>
    <dbReference type="NCBI Taxonomy" id="2682810"/>
    <lineage>
        <taxon>Bacteria</taxon>
        <taxon>Bacillati</taxon>
        <taxon>Bacillota</taxon>
        <taxon>Clostridia</taxon>
        <taxon>Halanaerobiales</taxon>
        <taxon>Halanaerobiaceae</taxon>
        <taxon>Iocasia</taxon>
    </lineage>
</organism>
<evidence type="ECO:0000256" key="3">
    <source>
        <dbReference type="ARBA" id="ARBA00023306"/>
    </source>
</evidence>
<accession>A0A8A7K798</accession>
<dbReference type="NCBIfam" id="TIGR00647">
    <property type="entry name" value="DNA_bind_WhiA"/>
    <property type="match status" value="1"/>
</dbReference>
<dbReference type="HAMAP" id="MF_01420">
    <property type="entry name" value="HTH_type_WhiA"/>
    <property type="match status" value="1"/>
</dbReference>
<dbReference type="PANTHER" id="PTHR37307">
    <property type="entry name" value="CELL DIVISION PROTEIN WHIA-RELATED"/>
    <property type="match status" value="1"/>
</dbReference>
<dbReference type="EMBL" id="CP046640">
    <property type="protein sequence ID" value="QTL97050.1"/>
    <property type="molecule type" value="Genomic_DNA"/>
</dbReference>
<dbReference type="InterPro" id="IPR018478">
    <property type="entry name" value="Sporu_reg_WhiA_N_dom"/>
</dbReference>
<keyword evidence="3 4" id="KW-0131">Cell cycle</keyword>
<comment type="similarity">
    <text evidence="4">Belongs to the WhiA family.</text>
</comment>
<dbReference type="Pfam" id="PF02650">
    <property type="entry name" value="HTH_WhiA"/>
    <property type="match status" value="1"/>
</dbReference>
<proteinExistence type="inferred from homology"/>
<keyword evidence="1 4" id="KW-0132">Cell division</keyword>
<gene>
    <name evidence="4 6" type="primary">whiA</name>
    <name evidence="6" type="ORF">GM661_03180</name>
</gene>
<feature type="domain" description="DOD-type homing endonuclease" evidence="5">
    <location>
        <begin position="65"/>
        <end position="169"/>
    </location>
</feature>
<evidence type="ECO:0000256" key="1">
    <source>
        <dbReference type="ARBA" id="ARBA00022618"/>
    </source>
</evidence>
<dbReference type="Gene3D" id="3.10.28.10">
    <property type="entry name" value="Homing endonucleases"/>
    <property type="match status" value="1"/>
</dbReference>
<evidence type="ECO:0000313" key="6">
    <source>
        <dbReference type="EMBL" id="QTL97050.1"/>
    </source>
</evidence>
<evidence type="ECO:0000259" key="5">
    <source>
        <dbReference type="PROSITE" id="PS50819"/>
    </source>
</evidence>
<dbReference type="InterPro" id="IPR004042">
    <property type="entry name" value="Intein_endonuc_central"/>
</dbReference>
<dbReference type="RefSeq" id="WP_230868711.1">
    <property type="nucleotide sequence ID" value="NZ_CP046640.1"/>
</dbReference>
<protein>
    <recommendedName>
        <fullName evidence="4">Probable cell division protein WhiA</fullName>
    </recommendedName>
</protein>
<dbReference type="GO" id="GO:0051301">
    <property type="term" value="P:cell division"/>
    <property type="evidence" value="ECO:0007669"/>
    <property type="project" value="UniProtKB-UniRule"/>
</dbReference>
<dbReference type="InterPro" id="IPR003802">
    <property type="entry name" value="Sporulation_regulator_WhiA"/>
</dbReference>
<dbReference type="GO" id="GO:0004519">
    <property type="term" value="F:endonuclease activity"/>
    <property type="evidence" value="ECO:0007669"/>
    <property type="project" value="InterPro"/>
</dbReference>
<dbReference type="InterPro" id="IPR027434">
    <property type="entry name" value="Homing_endonucl"/>
</dbReference>
<evidence type="ECO:0000256" key="4">
    <source>
        <dbReference type="HAMAP-Rule" id="MF_01420"/>
    </source>
</evidence>